<accession>A0A024S7J3</accession>
<reference evidence="2" key="1">
    <citation type="journal article" date="2013" name="Ind. Biotechnol.">
        <title>Comparative genomics analysis of Trichoderma reesei strains.</title>
        <authorList>
            <person name="Koike H."/>
            <person name="Aerts A."/>
            <person name="LaButti K."/>
            <person name="Grigoriev I.V."/>
            <person name="Baker S.E."/>
        </authorList>
    </citation>
    <scope>NUCLEOTIDE SEQUENCE [LARGE SCALE GENOMIC DNA]</scope>
    <source>
        <strain evidence="2">ATCC 56765 / BCRC 32924 / NRRL 11460 / Rut C-30</strain>
    </source>
</reference>
<dbReference type="KEGG" id="trr:M419DRAFT_123598"/>
<evidence type="ECO:0000313" key="2">
    <source>
        <dbReference type="Proteomes" id="UP000024376"/>
    </source>
</evidence>
<evidence type="ECO:0000313" key="1">
    <source>
        <dbReference type="EMBL" id="ETS01048.1"/>
    </source>
</evidence>
<dbReference type="HOGENOM" id="CLU_2387744_0_0_1"/>
<dbReference type="AlphaFoldDB" id="A0A024S7J3"/>
<organism evidence="1 2">
    <name type="scientific">Hypocrea jecorina (strain ATCC 56765 / BCRC 32924 / NRRL 11460 / Rut C-30)</name>
    <name type="common">Trichoderma reesei</name>
    <dbReference type="NCBI Taxonomy" id="1344414"/>
    <lineage>
        <taxon>Eukaryota</taxon>
        <taxon>Fungi</taxon>
        <taxon>Dikarya</taxon>
        <taxon>Ascomycota</taxon>
        <taxon>Pezizomycotina</taxon>
        <taxon>Sordariomycetes</taxon>
        <taxon>Hypocreomycetidae</taxon>
        <taxon>Hypocreales</taxon>
        <taxon>Hypocreaceae</taxon>
        <taxon>Trichoderma</taxon>
    </lineage>
</organism>
<protein>
    <submittedName>
        <fullName evidence="1">Uncharacterized protein</fullName>
    </submittedName>
</protein>
<sequence>MQATYESGWFAIDRSTLWVITALTCCKADSIPSPSALIMQPFQLPTLTVGPGWTKEVQSAPCWKVGDPLARHATSEMLATQYRYTQRLGRGIKK</sequence>
<name>A0A024S7J3_HYPJR</name>
<dbReference type="EMBL" id="KI911149">
    <property type="protein sequence ID" value="ETS01048.1"/>
    <property type="molecule type" value="Genomic_DNA"/>
</dbReference>
<dbReference type="Proteomes" id="UP000024376">
    <property type="component" value="Unassembled WGS sequence"/>
</dbReference>
<gene>
    <name evidence="1" type="ORF">M419DRAFT_123598</name>
</gene>
<proteinExistence type="predicted"/>